<protein>
    <submittedName>
        <fullName evidence="2">PIN domain protein</fullName>
    </submittedName>
</protein>
<dbReference type="InterPro" id="IPR029060">
    <property type="entry name" value="PIN-like_dom_sf"/>
</dbReference>
<gene>
    <name evidence="2" type="ORF">CFter6_5111</name>
</gene>
<dbReference type="Pfam" id="PF01850">
    <property type="entry name" value="PIN"/>
    <property type="match status" value="1"/>
</dbReference>
<dbReference type="EMBL" id="CP013232">
    <property type="protein sequence ID" value="AMO97681.1"/>
    <property type="molecule type" value="Genomic_DNA"/>
</dbReference>
<dbReference type="Proteomes" id="UP000072421">
    <property type="component" value="Chromosome"/>
</dbReference>
<reference evidence="2 3" key="1">
    <citation type="submission" date="2015-11" db="EMBL/GenBank/DDBJ databases">
        <title>Exploring the genomic traits of fungus-feeding bacterial genus Collimonas.</title>
        <authorList>
            <person name="Song C."/>
            <person name="Schmidt R."/>
            <person name="de Jager V."/>
            <person name="Krzyzanowska D."/>
            <person name="Jongedijk E."/>
            <person name="Cankar K."/>
            <person name="Beekwilder J."/>
            <person name="van Veen A."/>
            <person name="de Boer W."/>
            <person name="van Veen J.A."/>
            <person name="Garbeva P."/>
        </authorList>
    </citation>
    <scope>NUCLEOTIDE SEQUENCE [LARGE SCALE GENOMIC DNA]</scope>
    <source>
        <strain evidence="2 3">Ter6</strain>
    </source>
</reference>
<evidence type="ECO:0000259" key="1">
    <source>
        <dbReference type="Pfam" id="PF01850"/>
    </source>
</evidence>
<dbReference type="SUPFAM" id="SSF88723">
    <property type="entry name" value="PIN domain-like"/>
    <property type="match status" value="1"/>
</dbReference>
<sequence length="131" mass="14218">MIGLDTNILVRYVAQDDPKQSPKATALIESLSDADQGFISVVALVELVWVMQGCYQATKDEVVAILEKLLRVRTLKVENAEIVLRALHVYARSNADFADCLIERSADDAGCLHTATLDSKAAKSAGMRLVG</sequence>
<dbReference type="PANTHER" id="PTHR39664:SF2">
    <property type="entry name" value="NUCLEIC ACID-BINDING PROTEIN, CONTAINING PIN DOMAIN-RELATED"/>
    <property type="match status" value="1"/>
</dbReference>
<feature type="domain" description="PIN" evidence="1">
    <location>
        <begin position="4"/>
        <end position="120"/>
    </location>
</feature>
<dbReference type="RefSeq" id="WP_061541935.1">
    <property type="nucleotide sequence ID" value="NZ_CP013232.1"/>
</dbReference>
<dbReference type="AlphaFoldDB" id="A0A127PJS5"/>
<name>A0A127PJS5_9BURK</name>
<proteinExistence type="predicted"/>
<accession>A0A127PJS5</accession>
<dbReference type="PANTHER" id="PTHR39664">
    <property type="match status" value="1"/>
</dbReference>
<dbReference type="InterPro" id="IPR002716">
    <property type="entry name" value="PIN_dom"/>
</dbReference>
<evidence type="ECO:0000313" key="3">
    <source>
        <dbReference type="Proteomes" id="UP000072421"/>
    </source>
</evidence>
<evidence type="ECO:0000313" key="2">
    <source>
        <dbReference type="EMBL" id="AMO97681.1"/>
    </source>
</evidence>
<dbReference type="PATRIC" id="fig|158899.10.peg.5036"/>
<dbReference type="Gene3D" id="3.40.50.1010">
    <property type="entry name" value="5'-nuclease"/>
    <property type="match status" value="1"/>
</dbReference>
<dbReference type="OrthoDB" id="32974at2"/>
<dbReference type="CDD" id="cd18683">
    <property type="entry name" value="PIN_VapC-like"/>
    <property type="match status" value="1"/>
</dbReference>
<organism evidence="2">
    <name type="scientific">Collimonas fungivorans</name>
    <dbReference type="NCBI Taxonomy" id="158899"/>
    <lineage>
        <taxon>Bacteria</taxon>
        <taxon>Pseudomonadati</taxon>
        <taxon>Pseudomonadota</taxon>
        <taxon>Betaproteobacteria</taxon>
        <taxon>Burkholderiales</taxon>
        <taxon>Oxalobacteraceae</taxon>
        <taxon>Collimonas</taxon>
    </lineage>
</organism>